<evidence type="ECO:0000256" key="1">
    <source>
        <dbReference type="SAM" id="Phobius"/>
    </source>
</evidence>
<reference evidence="2 3" key="1">
    <citation type="submission" date="2020-02" db="EMBL/GenBank/DDBJ databases">
        <authorList>
            <person name="Ferguson B K."/>
        </authorList>
    </citation>
    <scope>NUCLEOTIDE SEQUENCE [LARGE SCALE GENOMIC DNA]</scope>
</reference>
<keyword evidence="1" id="KW-1133">Transmembrane helix</keyword>
<evidence type="ECO:0000313" key="2">
    <source>
        <dbReference type="EMBL" id="CAB0017491.1"/>
    </source>
</evidence>
<feature type="non-terminal residue" evidence="2">
    <location>
        <position position="186"/>
    </location>
</feature>
<dbReference type="EMBL" id="CADCXU010031505">
    <property type="protein sequence ID" value="CAB0017491.1"/>
    <property type="molecule type" value="Genomic_DNA"/>
</dbReference>
<keyword evidence="1" id="KW-0472">Membrane</keyword>
<dbReference type="AlphaFoldDB" id="A0A6H5HRR5"/>
<keyword evidence="3" id="KW-1185">Reference proteome</keyword>
<name>A0A6H5HRR5_9HEMI</name>
<proteinExistence type="predicted"/>
<evidence type="ECO:0000313" key="3">
    <source>
        <dbReference type="Proteomes" id="UP000479000"/>
    </source>
</evidence>
<feature type="transmembrane region" description="Helical" evidence="1">
    <location>
        <begin position="164"/>
        <end position="185"/>
    </location>
</feature>
<protein>
    <submittedName>
        <fullName evidence="2">Uncharacterized protein</fullName>
    </submittedName>
</protein>
<dbReference type="OrthoDB" id="6500128at2759"/>
<accession>A0A6H5HRR5</accession>
<sequence length="186" mass="21071">MFLLVRLCGLRYSQNDNKICRICIHCCERILRICVTGSRILLLHLRSVPVQHYHVMGNIFGIRRNETFVESNCESHGHSIEGFTSNASVEKELYVIDGIFDHLPAQTSNSILKKIMLMLTKDNKCVVLFSKRPWLSNQAQRSFCVVGDNYTSIQYMAKSAMEGLSFWMGLISVINIGIILAIGLVT</sequence>
<keyword evidence="1" id="KW-0812">Transmembrane</keyword>
<dbReference type="Proteomes" id="UP000479000">
    <property type="component" value="Unassembled WGS sequence"/>
</dbReference>
<organism evidence="2 3">
    <name type="scientific">Nesidiocoris tenuis</name>
    <dbReference type="NCBI Taxonomy" id="355587"/>
    <lineage>
        <taxon>Eukaryota</taxon>
        <taxon>Metazoa</taxon>
        <taxon>Ecdysozoa</taxon>
        <taxon>Arthropoda</taxon>
        <taxon>Hexapoda</taxon>
        <taxon>Insecta</taxon>
        <taxon>Pterygota</taxon>
        <taxon>Neoptera</taxon>
        <taxon>Paraneoptera</taxon>
        <taxon>Hemiptera</taxon>
        <taxon>Heteroptera</taxon>
        <taxon>Panheteroptera</taxon>
        <taxon>Cimicomorpha</taxon>
        <taxon>Miridae</taxon>
        <taxon>Dicyphina</taxon>
        <taxon>Nesidiocoris</taxon>
    </lineage>
</organism>
<gene>
    <name evidence="2" type="ORF">NTEN_LOCUS21496</name>
</gene>